<organism evidence="1">
    <name type="scientific">Cladocopium goreaui</name>
    <dbReference type="NCBI Taxonomy" id="2562237"/>
    <lineage>
        <taxon>Eukaryota</taxon>
        <taxon>Sar</taxon>
        <taxon>Alveolata</taxon>
        <taxon>Dinophyceae</taxon>
        <taxon>Suessiales</taxon>
        <taxon>Symbiodiniaceae</taxon>
        <taxon>Cladocopium</taxon>
    </lineage>
</organism>
<dbReference type="EMBL" id="CAMXCT010002279">
    <property type="protein sequence ID" value="CAI3997011.1"/>
    <property type="molecule type" value="Genomic_DNA"/>
</dbReference>
<dbReference type="Pfam" id="PF05721">
    <property type="entry name" value="PhyH"/>
    <property type="match status" value="1"/>
</dbReference>
<dbReference type="OrthoDB" id="445007at2759"/>
<gene>
    <name evidence="1" type="ORF">C1SCF055_LOCUS23438</name>
</gene>
<protein>
    <recommendedName>
        <fullName evidence="4">Phytanoyl-CoA dioxygenase</fullName>
    </recommendedName>
</protein>
<dbReference type="PANTHER" id="PTHR31630:SF6">
    <property type="entry name" value="PHYTANOYL-COA DIOXYGENASE-RELATED"/>
    <property type="match status" value="1"/>
</dbReference>
<comment type="caution">
    <text evidence="1">The sequence shown here is derived from an EMBL/GenBank/DDBJ whole genome shotgun (WGS) entry which is preliminary data.</text>
</comment>
<evidence type="ECO:0000313" key="3">
    <source>
        <dbReference type="Proteomes" id="UP001152797"/>
    </source>
</evidence>
<dbReference type="InterPro" id="IPR008775">
    <property type="entry name" value="Phytyl_CoA_dOase-like"/>
</dbReference>
<name>A0A9P1G2E9_9DINO</name>
<keyword evidence="3" id="KW-1185">Reference proteome</keyword>
<dbReference type="Proteomes" id="UP001152797">
    <property type="component" value="Unassembled WGS sequence"/>
</dbReference>
<proteinExistence type="predicted"/>
<dbReference type="PANTHER" id="PTHR31630">
    <property type="entry name" value="PHYTANOYL-COA DIOXYGENASE-RELATED-RELATED"/>
    <property type="match status" value="1"/>
</dbReference>
<evidence type="ECO:0000313" key="1">
    <source>
        <dbReference type="EMBL" id="CAI3997011.1"/>
    </source>
</evidence>
<dbReference type="EMBL" id="CAMXCT030002279">
    <property type="protein sequence ID" value="CAL4784323.1"/>
    <property type="molecule type" value="Genomic_DNA"/>
</dbReference>
<evidence type="ECO:0000313" key="2">
    <source>
        <dbReference type="EMBL" id="CAL4784323.1"/>
    </source>
</evidence>
<dbReference type="SUPFAM" id="SSF51197">
    <property type="entry name" value="Clavaminate synthase-like"/>
    <property type="match status" value="1"/>
</dbReference>
<reference evidence="2 3" key="2">
    <citation type="submission" date="2024-05" db="EMBL/GenBank/DDBJ databases">
        <authorList>
            <person name="Chen Y."/>
            <person name="Shah S."/>
            <person name="Dougan E. K."/>
            <person name="Thang M."/>
            <person name="Chan C."/>
        </authorList>
    </citation>
    <scope>NUCLEOTIDE SEQUENCE [LARGE SCALE GENOMIC DNA]</scope>
</reference>
<dbReference type="EMBL" id="CAMXCT020002279">
    <property type="protein sequence ID" value="CAL1150386.1"/>
    <property type="molecule type" value="Genomic_DNA"/>
</dbReference>
<evidence type="ECO:0008006" key="4">
    <source>
        <dbReference type="Google" id="ProtNLM"/>
    </source>
</evidence>
<dbReference type="Gene3D" id="2.60.120.620">
    <property type="entry name" value="q2cbj1_9rhob like domain"/>
    <property type="match status" value="1"/>
</dbReference>
<dbReference type="AlphaFoldDB" id="A0A9P1G2E9"/>
<accession>A0A9P1G2E9</accession>
<sequence length="359" mass="40413">MQKDQLKAVLSGKTGADKVQTSVPVKKINAPRFTLENDTHDFLKYLEEYGYAVVANVASCEDIKKAQSLLWDFLEALPATRVRRDDVKSWGDPRDWLPNPGNGIVHGWGFGQSDFMWHLRQLPRVKESFAAIWGTDDLLVSFDGGNVFRPWKYNPDWLTSGGWFHCDQNAHLGVESRGRVCIQGLVSLREADENTGGLVLVPGSHRDHENLCNRSMLARRTGDFVPVSLDDPILQEGAVLVAANAGDLILWDSRTVHCNTPALTQEVTDDLSCEDCEDWQLIREVGYVCMTPRSFASTDILKKRIEAFEQNIGTSHWPHKFVAAGFGVPGMPPKDPLSISQEQRWLIGYDRQRRFCCVQ</sequence>
<reference evidence="1" key="1">
    <citation type="submission" date="2022-10" db="EMBL/GenBank/DDBJ databases">
        <authorList>
            <person name="Chen Y."/>
            <person name="Dougan E. K."/>
            <person name="Chan C."/>
            <person name="Rhodes N."/>
            <person name="Thang M."/>
        </authorList>
    </citation>
    <scope>NUCLEOTIDE SEQUENCE</scope>
</reference>